<sequence>VNDASKPTAFALKLSCKYFLIFLLPMMNHFSSRKVTFVEKHCAELEKPEMISLLDSLREPFNGCKLYLDSTLVERAGECLEMVEACYKMFPIDTLTIAFWRTLPEMDLLANKIALDIKPRRIDLKMEITTPSLNIFGKHCCYLTINETFEAGEIEML</sequence>
<dbReference type="Proteomes" id="UP001432322">
    <property type="component" value="Unassembled WGS sequence"/>
</dbReference>
<protein>
    <submittedName>
        <fullName evidence="1">Uncharacterized protein</fullName>
    </submittedName>
</protein>
<feature type="non-terminal residue" evidence="1">
    <location>
        <position position="157"/>
    </location>
</feature>
<dbReference type="AlphaFoldDB" id="A0AAV5UPZ7"/>
<keyword evidence="2" id="KW-1185">Reference proteome</keyword>
<feature type="non-terminal residue" evidence="1">
    <location>
        <position position="1"/>
    </location>
</feature>
<organism evidence="1 2">
    <name type="scientific">Pristionchus fissidentatus</name>
    <dbReference type="NCBI Taxonomy" id="1538716"/>
    <lineage>
        <taxon>Eukaryota</taxon>
        <taxon>Metazoa</taxon>
        <taxon>Ecdysozoa</taxon>
        <taxon>Nematoda</taxon>
        <taxon>Chromadorea</taxon>
        <taxon>Rhabditida</taxon>
        <taxon>Rhabditina</taxon>
        <taxon>Diplogasteromorpha</taxon>
        <taxon>Diplogasteroidea</taxon>
        <taxon>Neodiplogasteridae</taxon>
        <taxon>Pristionchus</taxon>
    </lineage>
</organism>
<evidence type="ECO:0000313" key="1">
    <source>
        <dbReference type="EMBL" id="GMT09245.1"/>
    </source>
</evidence>
<comment type="caution">
    <text evidence="1">The sequence shown here is derived from an EMBL/GenBank/DDBJ whole genome shotgun (WGS) entry which is preliminary data.</text>
</comment>
<accession>A0AAV5UPZ7</accession>
<reference evidence="1" key="1">
    <citation type="submission" date="2023-10" db="EMBL/GenBank/DDBJ databases">
        <title>Genome assembly of Pristionchus species.</title>
        <authorList>
            <person name="Yoshida K."/>
            <person name="Sommer R.J."/>
        </authorList>
    </citation>
    <scope>NUCLEOTIDE SEQUENCE</scope>
    <source>
        <strain evidence="1">RS5133</strain>
    </source>
</reference>
<proteinExistence type="predicted"/>
<gene>
    <name evidence="1" type="ORF">PFISCL1PPCAC_542</name>
</gene>
<dbReference type="EMBL" id="BTSY01000001">
    <property type="protein sequence ID" value="GMT09245.1"/>
    <property type="molecule type" value="Genomic_DNA"/>
</dbReference>
<evidence type="ECO:0000313" key="2">
    <source>
        <dbReference type="Proteomes" id="UP001432322"/>
    </source>
</evidence>
<name>A0AAV5UPZ7_9BILA</name>